<dbReference type="PIRSF" id="PIRSF002162">
    <property type="entry name" value="Ribosomal_L6"/>
    <property type="match status" value="1"/>
</dbReference>
<dbReference type="PANTHER" id="PTHR11655">
    <property type="entry name" value="60S/50S RIBOSOMAL PROTEIN L6/L9"/>
    <property type="match status" value="1"/>
</dbReference>
<comment type="subunit">
    <text evidence="4">Part of the 50S ribosomal subunit.</text>
</comment>
<protein>
    <recommendedName>
        <fullName evidence="4">Large ribosomal subunit protein uL6</fullName>
    </recommendedName>
</protein>
<comment type="caution">
    <text evidence="8">The sequence shown here is derived from an EMBL/GenBank/DDBJ whole genome shotgun (WGS) entry which is preliminary data.</text>
</comment>
<dbReference type="InterPro" id="IPR036789">
    <property type="entry name" value="Ribosomal_uL6-like_a/b-dom_sf"/>
</dbReference>
<dbReference type="PANTHER" id="PTHR11655:SF14">
    <property type="entry name" value="LARGE RIBOSOMAL SUBUNIT PROTEIN UL6M"/>
    <property type="match status" value="1"/>
</dbReference>
<evidence type="ECO:0000256" key="3">
    <source>
        <dbReference type="ARBA" id="ARBA00023274"/>
    </source>
</evidence>
<feature type="domain" description="Large ribosomal subunit protein uL6 alpha-beta" evidence="7">
    <location>
        <begin position="91"/>
        <end position="163"/>
    </location>
</feature>
<dbReference type="GO" id="GO:0022625">
    <property type="term" value="C:cytosolic large ribosomal subunit"/>
    <property type="evidence" value="ECO:0007669"/>
    <property type="project" value="UniProtKB-UniRule"/>
</dbReference>
<sequence>MSRVGKIPVIIPDKVKVDVKGHTVSVEGPKGKVSKTFAPVVSITLADQKVTIAPKDDSRFSRAMFGTVRSVIAGMVKGASEGFVKDLEIQGVGFKANLKGKVLDLALGYSHAILFDIPEGIKITVVDQTKVKVEGADKQLVGKVTAEIRSYYPPEPYKGKGVRIVGERVRRKEGKTVA</sequence>
<dbReference type="Pfam" id="PF00347">
    <property type="entry name" value="Ribosomal_L6"/>
    <property type="match status" value="2"/>
</dbReference>
<evidence type="ECO:0000256" key="1">
    <source>
        <dbReference type="ARBA" id="ARBA00009356"/>
    </source>
</evidence>
<evidence type="ECO:0000259" key="7">
    <source>
        <dbReference type="Pfam" id="PF00347"/>
    </source>
</evidence>
<keyword evidence="2 4" id="KW-0689">Ribosomal protein</keyword>
<comment type="similarity">
    <text evidence="1 4 5">Belongs to the universal ribosomal protein uL6 family.</text>
</comment>
<dbReference type="AlphaFoldDB" id="A0A556QKR6"/>
<dbReference type="Gene3D" id="3.90.930.12">
    <property type="entry name" value="Ribosomal protein L6, alpha-beta domain"/>
    <property type="match status" value="2"/>
</dbReference>
<name>A0A556QKR6_9BACT</name>
<dbReference type="SUPFAM" id="SSF56053">
    <property type="entry name" value="Ribosomal protein L6"/>
    <property type="match status" value="2"/>
</dbReference>
<gene>
    <name evidence="4" type="primary">rplF</name>
    <name evidence="8" type="ORF">FPL22_14255</name>
</gene>
<keyword evidence="3 4" id="KW-0687">Ribonucleoprotein</keyword>
<evidence type="ECO:0000256" key="6">
    <source>
        <dbReference type="RuleBase" id="RU003870"/>
    </source>
</evidence>
<dbReference type="OrthoDB" id="9805007at2"/>
<dbReference type="Proteomes" id="UP000315648">
    <property type="component" value="Unassembled WGS sequence"/>
</dbReference>
<dbReference type="GO" id="GO:0002181">
    <property type="term" value="P:cytoplasmic translation"/>
    <property type="evidence" value="ECO:0007669"/>
    <property type="project" value="TreeGrafter"/>
</dbReference>
<organism evidence="8 9">
    <name type="scientific">Rariglobus hedericola</name>
    <dbReference type="NCBI Taxonomy" id="2597822"/>
    <lineage>
        <taxon>Bacteria</taxon>
        <taxon>Pseudomonadati</taxon>
        <taxon>Verrucomicrobiota</taxon>
        <taxon>Opitutia</taxon>
        <taxon>Opitutales</taxon>
        <taxon>Opitutaceae</taxon>
        <taxon>Rariglobus</taxon>
    </lineage>
</organism>
<dbReference type="InterPro" id="IPR000702">
    <property type="entry name" value="Ribosomal_uL6-like"/>
</dbReference>
<dbReference type="GO" id="GO:0019843">
    <property type="term" value="F:rRNA binding"/>
    <property type="evidence" value="ECO:0007669"/>
    <property type="project" value="UniProtKB-UniRule"/>
</dbReference>
<evidence type="ECO:0000256" key="5">
    <source>
        <dbReference type="RuleBase" id="RU003869"/>
    </source>
</evidence>
<dbReference type="FunFam" id="3.90.930.12:FF:000001">
    <property type="entry name" value="50S ribosomal protein L6"/>
    <property type="match status" value="1"/>
</dbReference>
<keyword evidence="4 6" id="KW-0694">RNA-binding</keyword>
<dbReference type="InterPro" id="IPR019906">
    <property type="entry name" value="Ribosomal_uL6_bac-type"/>
</dbReference>
<accession>A0A556QKR6</accession>
<evidence type="ECO:0000256" key="4">
    <source>
        <dbReference type="HAMAP-Rule" id="MF_01365"/>
    </source>
</evidence>
<dbReference type="HAMAP" id="MF_01365_B">
    <property type="entry name" value="Ribosomal_uL6_B"/>
    <property type="match status" value="1"/>
</dbReference>
<reference evidence="8 9" key="1">
    <citation type="submission" date="2019-07" db="EMBL/GenBank/DDBJ databases">
        <title>Description of 53C-WASEF.</title>
        <authorList>
            <person name="Pitt A."/>
            <person name="Hahn M.W."/>
        </authorList>
    </citation>
    <scope>NUCLEOTIDE SEQUENCE [LARGE SCALE GENOMIC DNA]</scope>
    <source>
        <strain evidence="8 9">53C-WASEF</strain>
    </source>
</reference>
<proteinExistence type="inferred from homology"/>
<evidence type="ECO:0000256" key="2">
    <source>
        <dbReference type="ARBA" id="ARBA00022980"/>
    </source>
</evidence>
<feature type="domain" description="Large ribosomal subunit protein uL6 alpha-beta" evidence="7">
    <location>
        <begin position="11"/>
        <end position="82"/>
    </location>
</feature>
<dbReference type="PROSITE" id="PS00525">
    <property type="entry name" value="RIBOSOMAL_L6_1"/>
    <property type="match status" value="1"/>
</dbReference>
<comment type="function">
    <text evidence="4 6">This protein binds to the 23S rRNA, and is important in its secondary structure. It is located near the subunit interface in the base of the L7/L12 stalk, and near the tRNA binding site of the peptidyltransferase center.</text>
</comment>
<evidence type="ECO:0000313" key="8">
    <source>
        <dbReference type="EMBL" id="TSJ77255.1"/>
    </source>
</evidence>
<dbReference type="GO" id="GO:0003735">
    <property type="term" value="F:structural constituent of ribosome"/>
    <property type="evidence" value="ECO:0007669"/>
    <property type="project" value="UniProtKB-UniRule"/>
</dbReference>
<dbReference type="NCBIfam" id="TIGR03654">
    <property type="entry name" value="L6_bact"/>
    <property type="match status" value="1"/>
</dbReference>
<dbReference type="RefSeq" id="WP_144353658.1">
    <property type="nucleotide sequence ID" value="NZ_CBCRVV010000013.1"/>
</dbReference>
<dbReference type="InterPro" id="IPR002358">
    <property type="entry name" value="Ribosomal_uL6_CS"/>
</dbReference>
<dbReference type="InterPro" id="IPR020040">
    <property type="entry name" value="Ribosomal_uL6_a/b-dom"/>
</dbReference>
<evidence type="ECO:0000313" key="9">
    <source>
        <dbReference type="Proteomes" id="UP000315648"/>
    </source>
</evidence>
<dbReference type="EMBL" id="VMBG01000002">
    <property type="protein sequence ID" value="TSJ77255.1"/>
    <property type="molecule type" value="Genomic_DNA"/>
</dbReference>
<dbReference type="PRINTS" id="PR00059">
    <property type="entry name" value="RIBOSOMALL6"/>
</dbReference>
<keyword evidence="4 6" id="KW-0699">rRNA-binding</keyword>
<keyword evidence="9" id="KW-1185">Reference proteome</keyword>